<feature type="transmembrane region" description="Helical" evidence="8">
    <location>
        <begin position="187"/>
        <end position="205"/>
    </location>
</feature>
<proteinExistence type="predicted"/>
<keyword evidence="3 8" id="KW-0812">Transmembrane</keyword>
<keyword evidence="4" id="KW-0547">Nucleotide-binding</keyword>
<reference evidence="11" key="1">
    <citation type="journal article" date="2019" name="Int. J. Syst. Evol. Microbiol.">
        <title>The Global Catalogue of Microorganisms (GCM) 10K type strain sequencing project: providing services to taxonomists for standard genome sequencing and annotation.</title>
        <authorList>
            <consortium name="The Broad Institute Genomics Platform"/>
            <consortium name="The Broad Institute Genome Sequencing Center for Infectious Disease"/>
            <person name="Wu L."/>
            <person name="Ma J."/>
        </authorList>
    </citation>
    <scope>NUCLEOTIDE SEQUENCE [LARGE SCALE GENOMIC DNA]</scope>
    <source>
        <strain evidence="11">TBRC 5781</strain>
    </source>
</reference>
<accession>A0ABV8EBN3</accession>
<organism evidence="10 11">
    <name type="scientific">Rhizobium lemnae</name>
    <dbReference type="NCBI Taxonomy" id="1214924"/>
    <lineage>
        <taxon>Bacteria</taxon>
        <taxon>Pseudomonadati</taxon>
        <taxon>Pseudomonadota</taxon>
        <taxon>Alphaproteobacteria</taxon>
        <taxon>Hyphomicrobiales</taxon>
        <taxon>Rhizobiaceae</taxon>
        <taxon>Rhizobium/Agrobacterium group</taxon>
        <taxon>Rhizobium</taxon>
    </lineage>
</organism>
<evidence type="ECO:0000259" key="9">
    <source>
        <dbReference type="PROSITE" id="PS50893"/>
    </source>
</evidence>
<feature type="transmembrane region" description="Helical" evidence="8">
    <location>
        <begin position="56"/>
        <end position="74"/>
    </location>
</feature>
<dbReference type="InterPro" id="IPR027417">
    <property type="entry name" value="P-loop_NTPase"/>
</dbReference>
<evidence type="ECO:0000256" key="4">
    <source>
        <dbReference type="ARBA" id="ARBA00022741"/>
    </source>
</evidence>
<dbReference type="PANTHER" id="PTHR43553">
    <property type="entry name" value="HEAVY METAL TRANSPORTER"/>
    <property type="match status" value="1"/>
</dbReference>
<evidence type="ECO:0000256" key="6">
    <source>
        <dbReference type="ARBA" id="ARBA00022989"/>
    </source>
</evidence>
<dbReference type="SMART" id="SM00382">
    <property type="entry name" value="AAA"/>
    <property type="match status" value="1"/>
</dbReference>
<evidence type="ECO:0000256" key="1">
    <source>
        <dbReference type="ARBA" id="ARBA00004651"/>
    </source>
</evidence>
<dbReference type="GO" id="GO:0005524">
    <property type="term" value="F:ATP binding"/>
    <property type="evidence" value="ECO:0007669"/>
    <property type="project" value="UniProtKB-KW"/>
</dbReference>
<evidence type="ECO:0000256" key="8">
    <source>
        <dbReference type="SAM" id="Phobius"/>
    </source>
</evidence>
<dbReference type="Proteomes" id="UP001595697">
    <property type="component" value="Unassembled WGS sequence"/>
</dbReference>
<keyword evidence="5 10" id="KW-0067">ATP-binding</keyword>
<dbReference type="PROSITE" id="PS50893">
    <property type="entry name" value="ABC_TRANSPORTER_2"/>
    <property type="match status" value="1"/>
</dbReference>
<dbReference type="InterPro" id="IPR050095">
    <property type="entry name" value="ECF_ABC_transporter_ATP-bd"/>
</dbReference>
<dbReference type="InterPro" id="IPR003439">
    <property type="entry name" value="ABC_transporter-like_ATP-bd"/>
</dbReference>
<protein>
    <submittedName>
        <fullName evidence="10">ATP-binding cassette domain-containing protein</fullName>
    </submittedName>
</protein>
<gene>
    <name evidence="10" type="ORF">ACFOVS_14395</name>
</gene>
<dbReference type="InterPro" id="IPR003593">
    <property type="entry name" value="AAA+_ATPase"/>
</dbReference>
<feature type="transmembrane region" description="Helical" evidence="8">
    <location>
        <begin position="86"/>
        <end position="104"/>
    </location>
</feature>
<dbReference type="Pfam" id="PF00005">
    <property type="entry name" value="ABC_tran"/>
    <property type="match status" value="1"/>
</dbReference>
<evidence type="ECO:0000313" key="10">
    <source>
        <dbReference type="EMBL" id="MFC3969303.1"/>
    </source>
</evidence>
<keyword evidence="6 8" id="KW-1133">Transmembrane helix</keyword>
<dbReference type="EMBL" id="JBHSBD010000061">
    <property type="protein sequence ID" value="MFC3969303.1"/>
    <property type="molecule type" value="Genomic_DNA"/>
</dbReference>
<evidence type="ECO:0000256" key="3">
    <source>
        <dbReference type="ARBA" id="ARBA00022692"/>
    </source>
</evidence>
<feature type="domain" description="ABC transporter" evidence="9">
    <location>
        <begin position="375"/>
        <end position="584"/>
    </location>
</feature>
<feature type="transmembrane region" description="Helical" evidence="8">
    <location>
        <begin position="162"/>
        <end position="181"/>
    </location>
</feature>
<dbReference type="Gene3D" id="3.40.50.300">
    <property type="entry name" value="P-loop containing nucleotide triphosphate hydrolases"/>
    <property type="match status" value="1"/>
</dbReference>
<evidence type="ECO:0000256" key="7">
    <source>
        <dbReference type="ARBA" id="ARBA00023136"/>
    </source>
</evidence>
<keyword evidence="11" id="KW-1185">Reference proteome</keyword>
<feature type="transmembrane region" description="Helical" evidence="8">
    <location>
        <begin position="304"/>
        <end position="322"/>
    </location>
</feature>
<dbReference type="SUPFAM" id="SSF90123">
    <property type="entry name" value="ABC transporter transmembrane region"/>
    <property type="match status" value="1"/>
</dbReference>
<evidence type="ECO:0000313" key="11">
    <source>
        <dbReference type="Proteomes" id="UP001595697"/>
    </source>
</evidence>
<keyword evidence="7 8" id="KW-0472">Membrane</keyword>
<evidence type="ECO:0000256" key="5">
    <source>
        <dbReference type="ARBA" id="ARBA00022840"/>
    </source>
</evidence>
<dbReference type="SUPFAM" id="SSF52540">
    <property type="entry name" value="P-loop containing nucleoside triphosphate hydrolases"/>
    <property type="match status" value="1"/>
</dbReference>
<comment type="subcellular location">
    <subcellularLocation>
        <location evidence="1">Cell membrane</location>
        <topology evidence="1">Multi-pass membrane protein</topology>
    </subcellularLocation>
</comment>
<dbReference type="RefSeq" id="WP_247262880.1">
    <property type="nucleotide sequence ID" value="NZ_JALJQZ010000088.1"/>
</dbReference>
<evidence type="ECO:0000256" key="2">
    <source>
        <dbReference type="ARBA" id="ARBA00022448"/>
    </source>
</evidence>
<comment type="caution">
    <text evidence="10">The sequence shown here is derived from an EMBL/GenBank/DDBJ whole genome shotgun (WGS) entry which is preliminary data.</text>
</comment>
<sequence>MSAMDDDASLHSTRLGERLLRLIMSHSREGHGREKSGSRVLAYLWRLSGRETIGRLLFVAILAALCGTGVLFLLNAEAKETGNGSYSTLSAILFLALLVVYRTSQNSMIRNAASAIETALERKRKKVVGDVLQLSLRDIEAIGGLSLRDGISAHYGSLSQTVVPIIAGVESLLLLVFMFGYVLSLSVFAGVLTLIVVGLSVVGYVNRSKLMEAEMIAASAADARFRGLTDAIAGGVKELQLSVRRRLGLEAAIRETSVALANGRTSTAAHIAALISTATTISYMMAGAVVFLMPLVGGAGDSDISRIVIGVIFLLGPIGSVVQTSQQFATAQYALGAINAFEADVAARRAERTNVSADQSELQAADPPSRAFDTISMTGLSYVHAGTQSFAIEDIDLTLSKGEIVFLTGGNGSGKTTLLRVLTGLYPRANGVLSLNGEAVPTFPPQDYRELFSAVFADFYLFDRPFGLDDEEMSRFAEWLVKLGIRDKLGDDLEQLATEQLSTGQRKRVALALALAEARPILVLDEWAADQDPETRQRFYEEILPALRDEGLTIFAITHDEQYFHRCDRRIHMVEGRLVQGDRK</sequence>
<feature type="transmembrane region" description="Helical" evidence="8">
    <location>
        <begin position="271"/>
        <end position="292"/>
    </location>
</feature>
<dbReference type="PANTHER" id="PTHR43553:SF11">
    <property type="entry name" value="ABC TRANSPORTER ATP-BINDING_PERMEASE PROTEIN YOJI"/>
    <property type="match status" value="1"/>
</dbReference>
<dbReference type="InterPro" id="IPR036640">
    <property type="entry name" value="ABC1_TM_sf"/>
</dbReference>
<keyword evidence="2" id="KW-0813">Transport</keyword>
<name>A0ABV8EBN3_9HYPH</name>